<name>A0A840TYG7_9BACT</name>
<dbReference type="Pfam" id="PF00149">
    <property type="entry name" value="Metallophos"/>
    <property type="match status" value="1"/>
</dbReference>
<keyword evidence="6" id="KW-0464">Manganese</keyword>
<dbReference type="GO" id="GO:0008758">
    <property type="term" value="F:UDP-2,3-diacylglucosamine hydrolase activity"/>
    <property type="evidence" value="ECO:0007669"/>
    <property type="project" value="TreeGrafter"/>
</dbReference>
<evidence type="ECO:0000256" key="4">
    <source>
        <dbReference type="ARBA" id="ARBA00022801"/>
    </source>
</evidence>
<dbReference type="PANTHER" id="PTHR34990">
    <property type="entry name" value="UDP-2,3-DIACYLGLUCOSAMINE HYDROLASE-RELATED"/>
    <property type="match status" value="1"/>
</dbReference>
<dbReference type="InterPro" id="IPR029052">
    <property type="entry name" value="Metallo-depent_PP-like"/>
</dbReference>
<evidence type="ECO:0000313" key="9">
    <source>
        <dbReference type="Proteomes" id="UP000557307"/>
    </source>
</evidence>
<dbReference type="Gene3D" id="3.60.21.10">
    <property type="match status" value="1"/>
</dbReference>
<evidence type="ECO:0000256" key="3">
    <source>
        <dbReference type="ARBA" id="ARBA00022723"/>
    </source>
</evidence>
<keyword evidence="5" id="KW-0472">Membrane</keyword>
<dbReference type="InterPro" id="IPR043461">
    <property type="entry name" value="LpxH-like"/>
</dbReference>
<gene>
    <name evidence="8" type="ORF">HNQ92_002832</name>
</gene>
<dbReference type="GO" id="GO:0009245">
    <property type="term" value="P:lipid A biosynthetic process"/>
    <property type="evidence" value="ECO:0007669"/>
    <property type="project" value="TreeGrafter"/>
</dbReference>
<dbReference type="CDD" id="cd07398">
    <property type="entry name" value="MPP_YbbF-LpxH"/>
    <property type="match status" value="1"/>
</dbReference>
<dbReference type="Proteomes" id="UP000557307">
    <property type="component" value="Unassembled WGS sequence"/>
</dbReference>
<feature type="domain" description="Calcineurin-like phosphoesterase" evidence="7">
    <location>
        <begin position="18"/>
        <end position="228"/>
    </location>
</feature>
<proteinExistence type="predicted"/>
<dbReference type="GO" id="GO:0016020">
    <property type="term" value="C:membrane"/>
    <property type="evidence" value="ECO:0007669"/>
    <property type="project" value="GOC"/>
</dbReference>
<dbReference type="RefSeq" id="WP_184174602.1">
    <property type="nucleotide sequence ID" value="NZ_JACHGF010000003.1"/>
</dbReference>
<dbReference type="AlphaFoldDB" id="A0A840TYG7"/>
<evidence type="ECO:0000256" key="1">
    <source>
        <dbReference type="ARBA" id="ARBA00022475"/>
    </source>
</evidence>
<evidence type="ECO:0000313" key="8">
    <source>
        <dbReference type="EMBL" id="MBB5284689.1"/>
    </source>
</evidence>
<sequence length="267" mass="30953">MTPAIPTELLSLFPGQRLYFSSDFHLGAPNPERSRARERLIVSWLDSIKADAQLIFLVGDIFDFWFEYKHAVPKGYVRLLGKLAELSDDGIQLVFFTGNHDMWMSDYFTDELGATIHRVPVRYQVTLPTGEEKALLVGHGDGLGPGDHFYKQLKRVFENPLARWSFRQLHPDLGIRIATGWSKRSRITNIKKGEEQFLGEEREWLFQYCRAMEQLLHHDYYIFGHRHLPLDLRVTDNSRYINLGEWVSQQTYATFDGLSVQLGTFGK</sequence>
<evidence type="ECO:0000259" key="7">
    <source>
        <dbReference type="Pfam" id="PF00149"/>
    </source>
</evidence>
<dbReference type="InterPro" id="IPR004843">
    <property type="entry name" value="Calcineurin-like_PHP"/>
</dbReference>
<dbReference type="GO" id="GO:0046872">
    <property type="term" value="F:metal ion binding"/>
    <property type="evidence" value="ECO:0007669"/>
    <property type="project" value="UniProtKB-KW"/>
</dbReference>
<reference evidence="8 9" key="1">
    <citation type="submission" date="2020-08" db="EMBL/GenBank/DDBJ databases">
        <title>Genomic Encyclopedia of Type Strains, Phase IV (KMG-IV): sequencing the most valuable type-strain genomes for metagenomic binning, comparative biology and taxonomic classification.</title>
        <authorList>
            <person name="Goeker M."/>
        </authorList>
    </citation>
    <scope>NUCLEOTIDE SEQUENCE [LARGE SCALE GENOMIC DNA]</scope>
    <source>
        <strain evidence="8 9">DSM 105074</strain>
    </source>
</reference>
<protein>
    <submittedName>
        <fullName evidence="8">UDP-2,3-diacylglucosamine hydrolase</fullName>
        <ecNumber evidence="8">3.6.1.54</ecNumber>
    </submittedName>
</protein>
<keyword evidence="1" id="KW-1003">Cell membrane</keyword>
<evidence type="ECO:0000256" key="5">
    <source>
        <dbReference type="ARBA" id="ARBA00023136"/>
    </source>
</evidence>
<keyword evidence="4 8" id="KW-0378">Hydrolase</keyword>
<keyword evidence="3" id="KW-0479">Metal-binding</keyword>
<evidence type="ECO:0000256" key="2">
    <source>
        <dbReference type="ARBA" id="ARBA00022519"/>
    </source>
</evidence>
<evidence type="ECO:0000256" key="6">
    <source>
        <dbReference type="ARBA" id="ARBA00023211"/>
    </source>
</evidence>
<accession>A0A840TYG7</accession>
<organism evidence="8 9">
    <name type="scientific">Rhabdobacter roseus</name>
    <dbReference type="NCBI Taxonomy" id="1655419"/>
    <lineage>
        <taxon>Bacteria</taxon>
        <taxon>Pseudomonadati</taxon>
        <taxon>Bacteroidota</taxon>
        <taxon>Cytophagia</taxon>
        <taxon>Cytophagales</taxon>
        <taxon>Cytophagaceae</taxon>
        <taxon>Rhabdobacter</taxon>
    </lineage>
</organism>
<keyword evidence="2" id="KW-0997">Cell inner membrane</keyword>
<comment type="caution">
    <text evidence="8">The sequence shown here is derived from an EMBL/GenBank/DDBJ whole genome shotgun (WGS) entry which is preliminary data.</text>
</comment>
<dbReference type="SUPFAM" id="SSF56300">
    <property type="entry name" value="Metallo-dependent phosphatases"/>
    <property type="match status" value="1"/>
</dbReference>
<keyword evidence="9" id="KW-1185">Reference proteome</keyword>
<dbReference type="EC" id="3.6.1.54" evidence="8"/>
<dbReference type="PANTHER" id="PTHR34990:SF1">
    <property type="entry name" value="UDP-2,3-DIACYLGLUCOSAMINE HYDROLASE"/>
    <property type="match status" value="1"/>
</dbReference>
<dbReference type="EMBL" id="JACHGF010000003">
    <property type="protein sequence ID" value="MBB5284689.1"/>
    <property type="molecule type" value="Genomic_DNA"/>
</dbReference>